<dbReference type="STRING" id="6248.A0A0K0EDG4"/>
<evidence type="ECO:0000259" key="2">
    <source>
        <dbReference type="SMART" id="SM00322"/>
    </source>
</evidence>
<dbReference type="InterPro" id="IPR036612">
    <property type="entry name" value="KH_dom_type_1_sf"/>
</dbReference>
<dbReference type="InterPro" id="IPR009210">
    <property type="entry name" value="ASCC1"/>
</dbReference>
<organism evidence="4">
    <name type="scientific">Strongyloides stercoralis</name>
    <name type="common">Threadworm</name>
    <dbReference type="NCBI Taxonomy" id="6248"/>
    <lineage>
        <taxon>Eukaryota</taxon>
        <taxon>Metazoa</taxon>
        <taxon>Ecdysozoa</taxon>
        <taxon>Nematoda</taxon>
        <taxon>Chromadorea</taxon>
        <taxon>Rhabditida</taxon>
        <taxon>Tylenchina</taxon>
        <taxon>Panagrolaimomorpha</taxon>
        <taxon>Strongyloidoidea</taxon>
        <taxon>Strongyloididae</taxon>
        <taxon>Strongyloides</taxon>
    </lineage>
</organism>
<dbReference type="Proteomes" id="UP000035681">
    <property type="component" value="Unplaced"/>
</dbReference>
<dbReference type="SMART" id="SM00322">
    <property type="entry name" value="KH"/>
    <property type="match status" value="1"/>
</dbReference>
<evidence type="ECO:0000313" key="4">
    <source>
        <dbReference type="WBParaSite" id="SSTP_0000752700.1"/>
    </source>
</evidence>
<dbReference type="WBParaSite" id="SSTP_0000752700.1">
    <property type="protein sequence ID" value="SSTP_0000752700.1"/>
    <property type="gene ID" value="SSTP_0000752700"/>
</dbReference>
<protein>
    <submittedName>
        <fullName evidence="4 5">KH domain-containing protein</fullName>
    </submittedName>
</protein>
<dbReference type="PIRSF" id="PIRSF027019">
    <property type="entry name" value="Euk_LigT"/>
    <property type="match status" value="1"/>
</dbReference>
<evidence type="ECO:0000313" key="3">
    <source>
        <dbReference type="Proteomes" id="UP000035681"/>
    </source>
</evidence>
<evidence type="ECO:0000256" key="1">
    <source>
        <dbReference type="PROSITE-ProRule" id="PRU00117"/>
    </source>
</evidence>
<dbReference type="GO" id="GO:0006307">
    <property type="term" value="P:DNA alkylation repair"/>
    <property type="evidence" value="ECO:0007669"/>
    <property type="project" value="InterPro"/>
</dbReference>
<dbReference type="GO" id="GO:0005634">
    <property type="term" value="C:nucleus"/>
    <property type="evidence" value="ECO:0007669"/>
    <property type="project" value="TreeGrafter"/>
</dbReference>
<keyword evidence="1" id="KW-0694">RNA-binding</keyword>
<dbReference type="AlphaFoldDB" id="A0A0K0EDG4"/>
<dbReference type="SUPFAM" id="SSF54791">
    <property type="entry name" value="Eukaryotic type KH-domain (KH-domain type I)"/>
    <property type="match status" value="1"/>
</dbReference>
<proteinExistence type="predicted"/>
<dbReference type="GO" id="GO:0006355">
    <property type="term" value="P:regulation of DNA-templated transcription"/>
    <property type="evidence" value="ECO:0007669"/>
    <property type="project" value="TreeGrafter"/>
</dbReference>
<keyword evidence="3" id="KW-1185">Reference proteome</keyword>
<dbReference type="Gene3D" id="3.90.1140.10">
    <property type="entry name" value="Cyclic phosphodiesterase"/>
    <property type="match status" value="1"/>
</dbReference>
<dbReference type="InterPro" id="IPR019510">
    <property type="entry name" value="AKAP7-like_phosphoesterase"/>
</dbReference>
<dbReference type="PANTHER" id="PTHR13360:SF1">
    <property type="entry name" value="ACTIVATING SIGNAL COINTEGRATOR 1 COMPLEX SUBUNIT 1"/>
    <property type="match status" value="1"/>
</dbReference>
<dbReference type="Gene3D" id="3.30.1370.10">
    <property type="entry name" value="K Homology domain, type 1"/>
    <property type="match status" value="1"/>
</dbReference>
<dbReference type="Pfam" id="PF10469">
    <property type="entry name" value="AKAP7_NLS"/>
    <property type="match status" value="1"/>
</dbReference>
<dbReference type="InterPro" id="IPR004087">
    <property type="entry name" value="KH_dom"/>
</dbReference>
<feature type="domain" description="K Homology" evidence="2">
    <location>
        <begin position="49"/>
        <end position="119"/>
    </location>
</feature>
<name>A0A0K0EDG4_STRER</name>
<dbReference type="InterPro" id="IPR009097">
    <property type="entry name" value="Cyclic_Pdiesterase"/>
</dbReference>
<dbReference type="SUPFAM" id="SSF55144">
    <property type="entry name" value="LigT-like"/>
    <property type="match status" value="1"/>
</dbReference>
<dbReference type="CDD" id="cd00105">
    <property type="entry name" value="KH-I"/>
    <property type="match status" value="1"/>
</dbReference>
<reference evidence="4" key="1">
    <citation type="submission" date="2015-08" db="UniProtKB">
        <authorList>
            <consortium name="WormBaseParasite"/>
        </authorList>
    </citation>
    <scope>IDENTIFICATION</scope>
</reference>
<accession>A0A0K0EDG4</accession>
<dbReference type="GO" id="GO:0003723">
    <property type="term" value="F:RNA binding"/>
    <property type="evidence" value="ECO:0007669"/>
    <property type="project" value="UniProtKB-UniRule"/>
</dbReference>
<dbReference type="PANTHER" id="PTHR13360">
    <property type="entry name" value="ACTIVATING SIGNAL COINTEGRATOR 1 COMPLEX SUBUNIT 1"/>
    <property type="match status" value="1"/>
</dbReference>
<dbReference type="InterPro" id="IPR004088">
    <property type="entry name" value="KH_dom_type_1"/>
</dbReference>
<dbReference type="PROSITE" id="PS50084">
    <property type="entry name" value="KH_TYPE_1"/>
    <property type="match status" value="1"/>
</dbReference>
<dbReference type="Pfam" id="PF00013">
    <property type="entry name" value="KH_1"/>
    <property type="match status" value="1"/>
</dbReference>
<sequence length="328" mass="37993">MINNSSLLYTIDNRIYRRNPFYTLKDNQNEGEKYSLDLEDETKYDADRECWFIKFSIPIFFYGKIIGAKGINRSKIERRFGCKIFIPEKDSTSNEIEVISKVSYENVERCKDAINEIVTETRNKMPFSHFVSFSFRDNDKLQKKFTTFVNKAKDISGLEKEFFQLPNKLHITLCMATLVDEMEEKVIIDCLKDVIDKMVKPLLGGNSIKIKIKGLSVMNDDAKKANVLYGIIECPVLQNVGEEINDKLRKTGFCLDDKKDLKLHLTMINTTFLKGKEKKDKTFDGTKIIEKLNDFDFGEIELSKITLNKRFSPEDDGSYTVIHEESLV</sequence>
<evidence type="ECO:0000313" key="5">
    <source>
        <dbReference type="WBParaSite" id="TCONS_00006891.p1"/>
    </source>
</evidence>
<dbReference type="WBParaSite" id="TCONS_00006891.p1">
    <property type="protein sequence ID" value="TCONS_00006891.p1"/>
    <property type="gene ID" value="XLOC_004990"/>
</dbReference>